<dbReference type="Gene3D" id="3.40.50.150">
    <property type="entry name" value="Vaccinia Virus protein VP39"/>
    <property type="match status" value="1"/>
</dbReference>
<dbReference type="SUPFAM" id="SSF53335">
    <property type="entry name" value="S-adenosyl-L-methionine-dependent methyltransferases"/>
    <property type="match status" value="1"/>
</dbReference>
<name>A0AA39WS52_9PEZI</name>
<sequence>MSTSQYDAIGETYMMKRLPTACLESSNLHTAIASHVKGARVLDLACGAGYYSQLLL</sequence>
<protein>
    <submittedName>
        <fullName evidence="1">Uncharacterized protein</fullName>
    </submittedName>
</protein>
<dbReference type="InterPro" id="IPR029063">
    <property type="entry name" value="SAM-dependent_MTases_sf"/>
</dbReference>
<accession>A0AA39WS52</accession>
<dbReference type="Proteomes" id="UP001175000">
    <property type="component" value="Unassembled WGS sequence"/>
</dbReference>
<evidence type="ECO:0000313" key="2">
    <source>
        <dbReference type="Proteomes" id="UP001175000"/>
    </source>
</evidence>
<dbReference type="AlphaFoldDB" id="A0AA39WS52"/>
<organism evidence="1 2">
    <name type="scientific">Immersiella caudata</name>
    <dbReference type="NCBI Taxonomy" id="314043"/>
    <lineage>
        <taxon>Eukaryota</taxon>
        <taxon>Fungi</taxon>
        <taxon>Dikarya</taxon>
        <taxon>Ascomycota</taxon>
        <taxon>Pezizomycotina</taxon>
        <taxon>Sordariomycetes</taxon>
        <taxon>Sordariomycetidae</taxon>
        <taxon>Sordariales</taxon>
        <taxon>Lasiosphaeriaceae</taxon>
        <taxon>Immersiella</taxon>
    </lineage>
</organism>
<proteinExistence type="predicted"/>
<keyword evidence="2" id="KW-1185">Reference proteome</keyword>
<evidence type="ECO:0000313" key="1">
    <source>
        <dbReference type="EMBL" id="KAK0620590.1"/>
    </source>
</evidence>
<comment type="caution">
    <text evidence="1">The sequence shown here is derived from an EMBL/GenBank/DDBJ whole genome shotgun (WGS) entry which is preliminary data.</text>
</comment>
<reference evidence="1" key="1">
    <citation type="submission" date="2023-06" db="EMBL/GenBank/DDBJ databases">
        <title>Genome-scale phylogeny and comparative genomics of the fungal order Sordariales.</title>
        <authorList>
            <consortium name="Lawrence Berkeley National Laboratory"/>
            <person name="Hensen N."/>
            <person name="Bonometti L."/>
            <person name="Westerberg I."/>
            <person name="Brannstrom I.O."/>
            <person name="Guillou S."/>
            <person name="Cros-Aarteil S."/>
            <person name="Calhoun S."/>
            <person name="Haridas S."/>
            <person name="Kuo A."/>
            <person name="Mondo S."/>
            <person name="Pangilinan J."/>
            <person name="Riley R."/>
            <person name="Labutti K."/>
            <person name="Andreopoulos B."/>
            <person name="Lipzen A."/>
            <person name="Chen C."/>
            <person name="Yanf M."/>
            <person name="Daum C."/>
            <person name="Ng V."/>
            <person name="Clum A."/>
            <person name="Steindorff A."/>
            <person name="Ohm R."/>
            <person name="Martin F."/>
            <person name="Silar P."/>
            <person name="Natvig D."/>
            <person name="Lalanne C."/>
            <person name="Gautier V."/>
            <person name="Ament-Velasquez S.L."/>
            <person name="Kruys A."/>
            <person name="Hutchinson M.I."/>
            <person name="Powell A.J."/>
            <person name="Barry K."/>
            <person name="Miller A.N."/>
            <person name="Grigoriev I.V."/>
            <person name="Debuchy R."/>
            <person name="Gladieux P."/>
            <person name="Thoren M.H."/>
            <person name="Johannesson H."/>
        </authorList>
    </citation>
    <scope>NUCLEOTIDE SEQUENCE</scope>
    <source>
        <strain evidence="1">CBS 606.72</strain>
    </source>
</reference>
<dbReference type="EMBL" id="JAULSU010000004">
    <property type="protein sequence ID" value="KAK0620590.1"/>
    <property type="molecule type" value="Genomic_DNA"/>
</dbReference>
<gene>
    <name evidence="1" type="ORF">B0T14DRAFT_521771</name>
</gene>